<organism evidence="7 8">
    <name type="scientific">Apolygus lucorum</name>
    <name type="common">Small green plant bug</name>
    <name type="synonym">Lygocoris lucorum</name>
    <dbReference type="NCBI Taxonomy" id="248454"/>
    <lineage>
        <taxon>Eukaryota</taxon>
        <taxon>Metazoa</taxon>
        <taxon>Ecdysozoa</taxon>
        <taxon>Arthropoda</taxon>
        <taxon>Hexapoda</taxon>
        <taxon>Insecta</taxon>
        <taxon>Pterygota</taxon>
        <taxon>Neoptera</taxon>
        <taxon>Paraneoptera</taxon>
        <taxon>Hemiptera</taxon>
        <taxon>Heteroptera</taxon>
        <taxon>Panheteroptera</taxon>
        <taxon>Cimicomorpha</taxon>
        <taxon>Miridae</taxon>
        <taxon>Mirini</taxon>
        <taxon>Apolygus</taxon>
    </lineage>
</organism>
<accession>A0A8S9WVS7</accession>
<reference evidence="7" key="1">
    <citation type="journal article" date="2021" name="Mol. Ecol. Resour.">
        <title>Apolygus lucorum genome provides insights into omnivorousness and mesophyll feeding.</title>
        <authorList>
            <person name="Liu Y."/>
            <person name="Liu H."/>
            <person name="Wang H."/>
            <person name="Huang T."/>
            <person name="Liu B."/>
            <person name="Yang B."/>
            <person name="Yin L."/>
            <person name="Li B."/>
            <person name="Zhang Y."/>
            <person name="Zhang S."/>
            <person name="Jiang F."/>
            <person name="Zhang X."/>
            <person name="Ren Y."/>
            <person name="Wang B."/>
            <person name="Wang S."/>
            <person name="Lu Y."/>
            <person name="Wu K."/>
            <person name="Fan W."/>
            <person name="Wang G."/>
        </authorList>
    </citation>
    <scope>NUCLEOTIDE SEQUENCE</scope>
    <source>
        <strain evidence="7">12Hb</strain>
    </source>
</reference>
<evidence type="ECO:0000313" key="7">
    <source>
        <dbReference type="EMBL" id="KAF6199425.1"/>
    </source>
</evidence>
<evidence type="ECO:0000313" key="8">
    <source>
        <dbReference type="Proteomes" id="UP000466442"/>
    </source>
</evidence>
<protein>
    <recommendedName>
        <fullName evidence="9">Gustatory receptor</fullName>
    </recommendedName>
</protein>
<feature type="transmembrane region" description="Helical" evidence="6">
    <location>
        <begin position="80"/>
        <end position="98"/>
    </location>
</feature>
<dbReference type="EMBL" id="WIXP02000015">
    <property type="protein sequence ID" value="KAF6199425.1"/>
    <property type="molecule type" value="Genomic_DNA"/>
</dbReference>
<gene>
    <name evidence="7" type="ORF">GE061_007451</name>
</gene>
<name>A0A8S9WVS7_APOLU</name>
<dbReference type="Pfam" id="PF08395">
    <property type="entry name" value="7tm_7"/>
    <property type="match status" value="1"/>
</dbReference>
<dbReference type="InterPro" id="IPR013604">
    <property type="entry name" value="7TM_chemorcpt"/>
</dbReference>
<keyword evidence="4 6" id="KW-1133">Transmembrane helix</keyword>
<evidence type="ECO:0000256" key="6">
    <source>
        <dbReference type="SAM" id="Phobius"/>
    </source>
</evidence>
<comment type="subcellular location">
    <subcellularLocation>
        <location evidence="1">Cell membrane</location>
        <topology evidence="1">Multi-pass membrane protein</topology>
    </subcellularLocation>
</comment>
<dbReference type="AlphaFoldDB" id="A0A8S9WVS7"/>
<evidence type="ECO:0000256" key="1">
    <source>
        <dbReference type="ARBA" id="ARBA00004651"/>
    </source>
</evidence>
<evidence type="ECO:0000256" key="5">
    <source>
        <dbReference type="ARBA" id="ARBA00023136"/>
    </source>
</evidence>
<evidence type="ECO:0008006" key="9">
    <source>
        <dbReference type="Google" id="ProtNLM"/>
    </source>
</evidence>
<keyword evidence="8" id="KW-1185">Reference proteome</keyword>
<sequence length="195" mass="21641">MLSIHVLSPNKPDSLDQQRLEATIDMADVLERAADVMNKGYSPILLATAAVIFAGSITGITTISSRIYDFGFWPEGPDEIARPLIYVAAWLWLLVDLIRVSQQCCTQAKAFKSSVYSKTLDHIRPNPVISVYLARKCDLKFDACGMLSLDYTFFQTMISSVCAYCIVLLQTSDKLIPTFGSDVSPFEISLSEPTR</sequence>
<keyword evidence="2" id="KW-1003">Cell membrane</keyword>
<evidence type="ECO:0000256" key="3">
    <source>
        <dbReference type="ARBA" id="ARBA00022692"/>
    </source>
</evidence>
<comment type="caution">
    <text evidence="7">The sequence shown here is derived from an EMBL/GenBank/DDBJ whole genome shotgun (WGS) entry which is preliminary data.</text>
</comment>
<evidence type="ECO:0000256" key="2">
    <source>
        <dbReference type="ARBA" id="ARBA00022475"/>
    </source>
</evidence>
<keyword evidence="3 6" id="KW-0812">Transmembrane</keyword>
<dbReference type="GO" id="GO:0005886">
    <property type="term" value="C:plasma membrane"/>
    <property type="evidence" value="ECO:0007669"/>
    <property type="project" value="UniProtKB-SubCell"/>
</dbReference>
<proteinExistence type="predicted"/>
<dbReference type="GO" id="GO:0050909">
    <property type="term" value="P:sensory perception of taste"/>
    <property type="evidence" value="ECO:0007669"/>
    <property type="project" value="InterPro"/>
</dbReference>
<keyword evidence="5 6" id="KW-0472">Membrane</keyword>
<feature type="transmembrane region" description="Helical" evidence="6">
    <location>
        <begin position="44"/>
        <end position="68"/>
    </location>
</feature>
<dbReference type="Proteomes" id="UP000466442">
    <property type="component" value="Unassembled WGS sequence"/>
</dbReference>
<evidence type="ECO:0000256" key="4">
    <source>
        <dbReference type="ARBA" id="ARBA00022989"/>
    </source>
</evidence>